<sequence length="162" mass="17228">MLKIAIPALLLAFSCATQALIVVADLGGESTAPLFEVIAPEPEREQTPSQVIPLESAVFPVVTTLLRPGVVSSRPLSLPGMTPLFILGDDPLSVRWLTEHKSRLKSLNATGLVVNVASEADLNALRQQAEGLPLLPVSGDDLAQRLQLDTYPVLITDTGLSQ</sequence>
<dbReference type="Proteomes" id="UP000034085">
    <property type="component" value="Chromosome"/>
</dbReference>
<dbReference type="PROSITE" id="PS51257">
    <property type="entry name" value="PROKAR_LIPOPROTEIN"/>
    <property type="match status" value="1"/>
</dbReference>
<gene>
    <name evidence="2" type="ORF">F384_09770</name>
</gene>
<dbReference type="RefSeq" id="WP_046481298.1">
    <property type="nucleotide sequence ID" value="NZ_CP011132.1"/>
</dbReference>
<dbReference type="NCBIfam" id="TIGR03765">
    <property type="entry name" value="ICE_PFL_4695"/>
    <property type="match status" value="1"/>
</dbReference>
<proteinExistence type="predicted"/>
<protein>
    <recommendedName>
        <fullName evidence="4">Conjugal transfer protein</fullName>
    </recommendedName>
</protein>
<organism evidence="2 3">
    <name type="scientific">Citrobacter amalonaticus Y19</name>
    <dbReference type="NCBI Taxonomy" id="1261127"/>
    <lineage>
        <taxon>Bacteria</taxon>
        <taxon>Pseudomonadati</taxon>
        <taxon>Pseudomonadota</taxon>
        <taxon>Gammaproteobacteria</taxon>
        <taxon>Enterobacterales</taxon>
        <taxon>Enterobacteriaceae</taxon>
        <taxon>Citrobacter</taxon>
    </lineage>
</organism>
<dbReference type="PATRIC" id="fig|1261127.3.peg.2035"/>
<accession>A0A0F6TV74</accession>
<dbReference type="KEGG" id="cama:F384_09770"/>
<reference evidence="2 3" key="1">
    <citation type="journal article" date="2013" name="Appl. Microbiol. Biotechnol.">
        <title>Glycerol assimilation and production of 1,3-propanediol by Citrobacter amalonaticus Y19.</title>
        <authorList>
            <person name="Ainala S.K."/>
            <person name="Ashok S."/>
            <person name="Ko Y."/>
            <person name="Park S."/>
        </authorList>
    </citation>
    <scope>NUCLEOTIDE SEQUENCE [LARGE SCALE GENOMIC DNA]</scope>
    <source>
        <strain evidence="2 3">Y19</strain>
    </source>
</reference>
<dbReference type="EMBL" id="CP011132">
    <property type="protein sequence ID" value="AKE58919.1"/>
    <property type="molecule type" value="Genomic_DNA"/>
</dbReference>
<dbReference type="HOGENOM" id="CLU_119102_0_0_6"/>
<evidence type="ECO:0000313" key="3">
    <source>
        <dbReference type="Proteomes" id="UP000034085"/>
    </source>
</evidence>
<keyword evidence="1" id="KW-0732">Signal</keyword>
<evidence type="ECO:0000313" key="2">
    <source>
        <dbReference type="EMBL" id="AKE58919.1"/>
    </source>
</evidence>
<feature type="signal peptide" evidence="1">
    <location>
        <begin position="1"/>
        <end position="19"/>
    </location>
</feature>
<name>A0A0F6TV74_CITAM</name>
<feature type="chain" id="PRO_5002510514" description="Conjugal transfer protein" evidence="1">
    <location>
        <begin position="20"/>
        <end position="162"/>
    </location>
</feature>
<evidence type="ECO:0008006" key="4">
    <source>
        <dbReference type="Google" id="ProtNLM"/>
    </source>
</evidence>
<dbReference type="Pfam" id="PF11072">
    <property type="entry name" value="DUF2859"/>
    <property type="match status" value="1"/>
</dbReference>
<dbReference type="AlphaFoldDB" id="A0A0F6TV74"/>
<dbReference type="OrthoDB" id="8560395at2"/>
<evidence type="ECO:0000256" key="1">
    <source>
        <dbReference type="SAM" id="SignalP"/>
    </source>
</evidence>
<dbReference type="InterPro" id="IPR021300">
    <property type="entry name" value="Integr_conj_element_PFL4695"/>
</dbReference>